<sequence>MTNKKIDIIKKYSHELNNIENIMIHLENGNIYELTKYNQDGYLYTNIKKLREEIYDLINKIEYGKNGFKEKAAKMIDKY</sequence>
<gene>
    <name evidence="1" type="ORF">D3Z33_14545</name>
</gene>
<organism evidence="1 2">
    <name type="scientific">Senegalia massiliensis</name>
    <dbReference type="NCBI Taxonomy" id="1720316"/>
    <lineage>
        <taxon>Bacteria</taxon>
        <taxon>Bacillati</taxon>
        <taxon>Bacillota</taxon>
        <taxon>Clostridia</taxon>
        <taxon>Eubacteriales</taxon>
        <taxon>Clostridiaceae</taxon>
        <taxon>Senegalia</taxon>
    </lineage>
</organism>
<reference evidence="1 2" key="1">
    <citation type="submission" date="2018-08" db="EMBL/GenBank/DDBJ databases">
        <title>Murine metabolic-syndrome-specific gut microbial biobank.</title>
        <authorList>
            <person name="Liu C."/>
        </authorList>
    </citation>
    <scope>NUCLEOTIDE SEQUENCE [LARGE SCALE GENOMIC DNA]</scope>
    <source>
        <strain evidence="1 2">583</strain>
    </source>
</reference>
<dbReference type="EMBL" id="QXXA01000019">
    <property type="protein sequence ID" value="NBI08076.1"/>
    <property type="molecule type" value="Genomic_DNA"/>
</dbReference>
<dbReference type="Proteomes" id="UP000467132">
    <property type="component" value="Unassembled WGS sequence"/>
</dbReference>
<evidence type="ECO:0000313" key="1">
    <source>
        <dbReference type="EMBL" id="NBI08076.1"/>
    </source>
</evidence>
<dbReference type="OrthoDB" id="1934523at2"/>
<comment type="caution">
    <text evidence="1">The sequence shown here is derived from an EMBL/GenBank/DDBJ whole genome shotgun (WGS) entry which is preliminary data.</text>
</comment>
<dbReference type="AlphaFoldDB" id="A0A845R306"/>
<proteinExistence type="predicted"/>
<accession>A0A845R306</accession>
<evidence type="ECO:0000313" key="2">
    <source>
        <dbReference type="Proteomes" id="UP000467132"/>
    </source>
</evidence>
<dbReference type="RefSeq" id="WP_160198538.1">
    <property type="nucleotide sequence ID" value="NZ_QXXA01000019.1"/>
</dbReference>
<name>A0A845R306_9CLOT</name>
<protein>
    <submittedName>
        <fullName evidence="1">Uncharacterized protein</fullName>
    </submittedName>
</protein>
<keyword evidence="2" id="KW-1185">Reference proteome</keyword>